<feature type="region of interest" description="Disordered" evidence="2">
    <location>
        <begin position="308"/>
        <end position="331"/>
    </location>
</feature>
<reference evidence="3" key="2">
    <citation type="submission" date="2023-06" db="EMBL/GenBank/DDBJ databases">
        <authorList>
            <person name="Swenson N.G."/>
            <person name="Wegrzyn J.L."/>
            <person name="Mcevoy S.L."/>
        </authorList>
    </citation>
    <scope>NUCLEOTIDE SEQUENCE</scope>
    <source>
        <strain evidence="3">NS2018</strain>
        <tissue evidence="3">Leaf</tissue>
    </source>
</reference>
<feature type="compositionally biased region" description="Polar residues" evidence="2">
    <location>
        <begin position="315"/>
        <end position="331"/>
    </location>
</feature>
<dbReference type="EMBL" id="JAUESC010000387">
    <property type="protein sequence ID" value="KAK0574769.1"/>
    <property type="molecule type" value="Genomic_DNA"/>
</dbReference>
<feature type="coiled-coil region" evidence="1">
    <location>
        <begin position="465"/>
        <end position="506"/>
    </location>
</feature>
<gene>
    <name evidence="3" type="ORF">LWI29_028765</name>
</gene>
<name>A0AA39RKZ8_ACESA</name>
<evidence type="ECO:0000256" key="2">
    <source>
        <dbReference type="SAM" id="MobiDB-lite"/>
    </source>
</evidence>
<accession>A0AA39RKZ8</accession>
<evidence type="ECO:0000313" key="4">
    <source>
        <dbReference type="Proteomes" id="UP001168877"/>
    </source>
</evidence>
<keyword evidence="4" id="KW-1185">Reference proteome</keyword>
<dbReference type="Proteomes" id="UP001168877">
    <property type="component" value="Unassembled WGS sequence"/>
</dbReference>
<organism evidence="3 4">
    <name type="scientific">Acer saccharum</name>
    <name type="common">Sugar maple</name>
    <dbReference type="NCBI Taxonomy" id="4024"/>
    <lineage>
        <taxon>Eukaryota</taxon>
        <taxon>Viridiplantae</taxon>
        <taxon>Streptophyta</taxon>
        <taxon>Embryophyta</taxon>
        <taxon>Tracheophyta</taxon>
        <taxon>Spermatophyta</taxon>
        <taxon>Magnoliopsida</taxon>
        <taxon>eudicotyledons</taxon>
        <taxon>Gunneridae</taxon>
        <taxon>Pentapetalae</taxon>
        <taxon>rosids</taxon>
        <taxon>malvids</taxon>
        <taxon>Sapindales</taxon>
        <taxon>Sapindaceae</taxon>
        <taxon>Hippocastanoideae</taxon>
        <taxon>Acereae</taxon>
        <taxon>Acer</taxon>
    </lineage>
</organism>
<reference evidence="3" key="1">
    <citation type="journal article" date="2022" name="Plant J.">
        <title>Strategies of tolerance reflected in two North American maple genomes.</title>
        <authorList>
            <person name="McEvoy S.L."/>
            <person name="Sezen U.U."/>
            <person name="Trouern-Trend A."/>
            <person name="McMahon S.M."/>
            <person name="Schaberg P.G."/>
            <person name="Yang J."/>
            <person name="Wegrzyn J.L."/>
            <person name="Swenson N.G."/>
        </authorList>
    </citation>
    <scope>NUCLEOTIDE SEQUENCE</scope>
    <source>
        <strain evidence="3">NS2018</strain>
    </source>
</reference>
<protein>
    <submittedName>
        <fullName evidence="3">Uncharacterized protein</fullName>
    </submittedName>
</protein>
<feature type="compositionally biased region" description="Polar residues" evidence="2">
    <location>
        <begin position="60"/>
        <end position="73"/>
    </location>
</feature>
<comment type="caution">
    <text evidence="3">The sequence shown here is derived from an EMBL/GenBank/DDBJ whole genome shotgun (WGS) entry which is preliminary data.</text>
</comment>
<dbReference type="AlphaFoldDB" id="A0AA39RKZ8"/>
<evidence type="ECO:0000313" key="3">
    <source>
        <dbReference type="EMBL" id="KAK0574769.1"/>
    </source>
</evidence>
<evidence type="ECO:0000256" key="1">
    <source>
        <dbReference type="SAM" id="Coils"/>
    </source>
</evidence>
<proteinExistence type="predicted"/>
<feature type="region of interest" description="Disordered" evidence="2">
    <location>
        <begin position="41"/>
        <end position="101"/>
    </location>
</feature>
<keyword evidence="1" id="KW-0175">Coiled coil</keyword>
<feature type="region of interest" description="Disordered" evidence="2">
    <location>
        <begin position="708"/>
        <end position="735"/>
    </location>
</feature>
<sequence>MTLSRHRRRLYGVDVVVGDQAKKAKGVDRVSQKETTAQLAQGIAPLDQDPVEHVYEPDLNVSSEPSIQGQENSPARPRDPKRKPSMGTSTRRVAKETAGRKVIKTVAGSSAPEASRAQKTVTVEVGPKAHHVRVMVEDLDEDGEDHETLSDLIFREHRSKSKSDRPAAVHTPLSFDPVQYGDQDPRPFFVAMAQATQIPTRAPSDLPVKPLANPLTKLTVSRQLVLIDSDEEANNEDVPPKRPVDQADKILMGSSRRPPLIEGDVTQVEGAEVPLPGEVAATVSPVGSTSASQTTGMLHVDLVRLDRIAPRSRGQRGTSSPISRSVRGRTNLSQHQTLIPSRAYFESRVPSSSRRSFVDPLDMLQCMSAGRGYVGEGYWNDSRVPNSSERIRAVFNNGVYAVEELTRALISQERQASEISRLRRELAEKNDVLKSASVSESKIKQGFEERLRQWEVTEDALRRTLAIIENKASAATESLNELSLRNSQLEASTAKAELRSAELESRAILAEQEAAKSMGEAKTAKETLAAAQCLILESQQKAKEAKLHFKKLTEDLSNQQVSMEMLLEEAQLAREIQAVDRYKRSPAFDAVMLRELERGLSTAQVFFGSRERSTEDARRRWDRAITKHKANSLEAIKNQRIRWRAYCRSIGKEPHAMHLELPSVSSLVTFHADDKVTPSGEMVDVGPLPDADYSIFMTDDLDEISWPDFGDLSKGYEDGPPCTSDPRGPSDTSQG</sequence>